<feature type="transmembrane region" description="Helical" evidence="2">
    <location>
        <begin position="628"/>
        <end position="647"/>
    </location>
</feature>
<feature type="transmembrane region" description="Helical" evidence="2">
    <location>
        <begin position="506"/>
        <end position="535"/>
    </location>
</feature>
<feature type="transmembrane region" description="Helical" evidence="2">
    <location>
        <begin position="468"/>
        <end position="494"/>
    </location>
</feature>
<sequence length="1128" mass="121901">MHDPAHDDASSSHDDGGPGHDDTVTGHPDASSAPTRPAPAPRPAERFNLSALALRFPQVTLFFLLVFGIGGALALFQLGQREDPDFTFRAMVVRTQWPGATARQVDEVVTDRIEKTLQEVPYFKRTTSYSKAGESMIVLELKDSSPAREVPNYWYQVRKKVGDIRWRLPADIRGPFFNDEFGDVFGTIYALTGDGIPMSALRRHAEAIRAELLKVPDVAKIELVGVQPEQIHIDISPARLATLGITPQMIARELAAQNLITPAGTVHTDERSVRLEVSGQFDNVKAIQALRLTAGNRIIRLGDIATVRRGYADPPTELMHFGGREAIGIAISMVPNGDVLQLGRNLDARMQQLEADLPVGVEYGKVSDQPKIVGEAVGIFIHSLMEAVIIVLAVSLLSLGLRAGLVVALSIPLVLAATFLGMKVFGIDLHRVSTGALIIALGLLVDDAMIAIEMMARKLEEGLDTFSAATYAYTSTAFPMLTGTLITAVGFLPIATARSSTGEYTFTIFAVVTLALLISWVMAVGAVPFIGSYLLKAHPRAARKTIAAGQADTPGSLQPEAGAKDRPDTSRAATVADVTGQPAAPDRITVMDVAASPATPADPEHDLFDTPFYRRLRATIEGAMRHRWLTLLVTLVLLVAGIFGMGLTTKQFFPDSNRAEFLVDLWLPEGASLAATRREAEKLEKWLAADPDAETFVAYIGNGSPRYFLSLDKQLYRTNYAQFVVLTKDLEARQRLLGRLRPALDSQFPGVRTRAYPNPLGPPVAFPVQFRVSGPDIAELKRLGADLLDLVSANPYTYGAHMNWGERAPTLKIDVDQDRARAVGLSSGQVSRALGAIIDGTPIGTLHEDDQLIPVVIRAPEAERTQLSTLGSLQLPTARGGTVPLSQVARLQMEMDEPIIWRRSRVPTLTVNAEVLAGMQGRDVMAQIEKHMKPLRARLPAGYHIDAGGPVEGSDDAQASINAGMPLMVGLVLTLLMLQLRSFSLVAMVVLTAPLGIVGIVAALLVSGMPFGFVAMLGTIALAGIIMRNTVILVEQIRQDIEAGHSRWHAVREATVRRFRPITLTAAAAILAMIPLSRDVLWGPMAVAIMGGLVVATALTLLMVPALYVTWYRIRPPSAGEEPRASGT</sequence>
<feature type="region of interest" description="Disordered" evidence="1">
    <location>
        <begin position="1"/>
        <end position="42"/>
    </location>
</feature>
<reference evidence="3 4" key="1">
    <citation type="submission" date="2018-11" db="EMBL/GenBank/DDBJ databases">
        <title>Genome sequencing of Lautropia sp. KCOM 2505 (= ChDC F240).</title>
        <authorList>
            <person name="Kook J.-K."/>
            <person name="Park S.-N."/>
            <person name="Lim Y.K."/>
        </authorList>
    </citation>
    <scope>NUCLEOTIDE SEQUENCE [LARGE SCALE GENOMIC DNA]</scope>
    <source>
        <strain evidence="3 4">KCOM 2505</strain>
    </source>
</reference>
<feature type="transmembrane region" description="Helical" evidence="2">
    <location>
        <begin position="376"/>
        <end position="397"/>
    </location>
</feature>
<dbReference type="SUPFAM" id="SSF82714">
    <property type="entry name" value="Multidrug efflux transporter AcrB TolC docking domain, DN and DC subdomains"/>
    <property type="match status" value="2"/>
</dbReference>
<evidence type="ECO:0000313" key="3">
    <source>
        <dbReference type="EMBL" id="RRN45980.1"/>
    </source>
</evidence>
<organism evidence="3 4">
    <name type="scientific">Lautropia dentalis</name>
    <dbReference type="NCBI Taxonomy" id="2490857"/>
    <lineage>
        <taxon>Bacteria</taxon>
        <taxon>Pseudomonadati</taxon>
        <taxon>Pseudomonadota</taxon>
        <taxon>Betaproteobacteria</taxon>
        <taxon>Burkholderiales</taxon>
        <taxon>Burkholderiaceae</taxon>
        <taxon>Lautropia</taxon>
    </lineage>
</organism>
<feature type="transmembrane region" description="Helical" evidence="2">
    <location>
        <begin position="985"/>
        <end position="1005"/>
    </location>
</feature>
<dbReference type="PRINTS" id="PR00702">
    <property type="entry name" value="ACRIFLAVINRP"/>
</dbReference>
<feature type="transmembrane region" description="Helical" evidence="2">
    <location>
        <begin position="1055"/>
        <end position="1074"/>
    </location>
</feature>
<name>A0A426FTI4_9BURK</name>
<feature type="transmembrane region" description="Helical" evidence="2">
    <location>
        <begin position="434"/>
        <end position="456"/>
    </location>
</feature>
<feature type="compositionally biased region" description="Basic and acidic residues" evidence="1">
    <location>
        <begin position="1"/>
        <end position="24"/>
    </location>
</feature>
<dbReference type="PANTHER" id="PTHR32063">
    <property type="match status" value="1"/>
</dbReference>
<dbReference type="AlphaFoldDB" id="A0A426FTI4"/>
<feature type="region of interest" description="Disordered" evidence="1">
    <location>
        <begin position="548"/>
        <end position="578"/>
    </location>
</feature>
<evidence type="ECO:0000256" key="2">
    <source>
        <dbReference type="SAM" id="Phobius"/>
    </source>
</evidence>
<accession>A0A426FTI4</accession>
<dbReference type="Gene3D" id="3.30.70.1430">
    <property type="entry name" value="Multidrug efflux transporter AcrB pore domain"/>
    <property type="match status" value="2"/>
</dbReference>
<dbReference type="GO" id="GO:0042910">
    <property type="term" value="F:xenobiotic transmembrane transporter activity"/>
    <property type="evidence" value="ECO:0007669"/>
    <property type="project" value="TreeGrafter"/>
</dbReference>
<dbReference type="Gene3D" id="1.20.1640.10">
    <property type="entry name" value="Multidrug efflux transporter AcrB transmembrane domain"/>
    <property type="match status" value="2"/>
</dbReference>
<comment type="caution">
    <text evidence="3">The sequence shown here is derived from an EMBL/GenBank/DDBJ whole genome shotgun (WGS) entry which is preliminary data.</text>
</comment>
<keyword evidence="2" id="KW-0812">Transmembrane</keyword>
<keyword evidence="2" id="KW-0472">Membrane</keyword>
<dbReference type="EMBL" id="RRUE01000001">
    <property type="protein sequence ID" value="RRN45980.1"/>
    <property type="molecule type" value="Genomic_DNA"/>
</dbReference>
<evidence type="ECO:0000256" key="1">
    <source>
        <dbReference type="SAM" id="MobiDB-lite"/>
    </source>
</evidence>
<dbReference type="SUPFAM" id="SSF82866">
    <property type="entry name" value="Multidrug efflux transporter AcrB transmembrane domain"/>
    <property type="match status" value="2"/>
</dbReference>
<keyword evidence="2" id="KW-1133">Transmembrane helix</keyword>
<gene>
    <name evidence="3" type="ORF">EHV23_07835</name>
</gene>
<feature type="transmembrane region" description="Helical" evidence="2">
    <location>
        <begin position="59"/>
        <end position="79"/>
    </location>
</feature>
<evidence type="ECO:0000313" key="4">
    <source>
        <dbReference type="Proteomes" id="UP000270261"/>
    </source>
</evidence>
<dbReference type="Gene3D" id="3.30.70.1320">
    <property type="entry name" value="Multidrug efflux transporter AcrB pore domain like"/>
    <property type="match status" value="1"/>
</dbReference>
<dbReference type="PANTHER" id="PTHR32063:SF18">
    <property type="entry name" value="CATION EFFLUX SYSTEM PROTEIN"/>
    <property type="match status" value="1"/>
</dbReference>
<dbReference type="Gene3D" id="3.30.2090.10">
    <property type="entry name" value="Multidrug efflux transporter AcrB TolC docking domain, DN and DC subdomains"/>
    <property type="match status" value="2"/>
</dbReference>
<dbReference type="RefSeq" id="WP_125095406.1">
    <property type="nucleotide sequence ID" value="NZ_RRUE01000001.1"/>
</dbReference>
<keyword evidence="4" id="KW-1185">Reference proteome</keyword>
<dbReference type="InterPro" id="IPR001036">
    <property type="entry name" value="Acrflvin-R"/>
</dbReference>
<dbReference type="SUPFAM" id="SSF82693">
    <property type="entry name" value="Multidrug efflux transporter AcrB pore domain, PN1, PN2, PC1 and PC2 subdomains"/>
    <property type="match status" value="3"/>
</dbReference>
<feature type="transmembrane region" description="Helical" evidence="2">
    <location>
        <begin position="1086"/>
        <end position="1109"/>
    </location>
</feature>
<dbReference type="GO" id="GO:0005886">
    <property type="term" value="C:plasma membrane"/>
    <property type="evidence" value="ECO:0007669"/>
    <property type="project" value="TreeGrafter"/>
</dbReference>
<dbReference type="Pfam" id="PF00873">
    <property type="entry name" value="ACR_tran"/>
    <property type="match status" value="2"/>
</dbReference>
<feature type="transmembrane region" description="Helical" evidence="2">
    <location>
        <begin position="1011"/>
        <end position="1034"/>
    </location>
</feature>
<feature type="transmembrane region" description="Helical" evidence="2">
    <location>
        <begin position="404"/>
        <end position="422"/>
    </location>
</feature>
<protein>
    <submittedName>
        <fullName evidence="3">Efflux RND transporter permease subunit</fullName>
    </submittedName>
</protein>
<dbReference type="Gene3D" id="3.30.70.1440">
    <property type="entry name" value="Multidrug efflux transporter AcrB pore domain"/>
    <property type="match status" value="1"/>
</dbReference>
<dbReference type="Proteomes" id="UP000270261">
    <property type="component" value="Unassembled WGS sequence"/>
</dbReference>
<dbReference type="InterPro" id="IPR027463">
    <property type="entry name" value="AcrB_DN_DC_subdom"/>
</dbReference>
<dbReference type="OrthoDB" id="9757940at2"/>
<proteinExistence type="predicted"/>